<evidence type="ECO:0000256" key="1">
    <source>
        <dbReference type="ARBA" id="ARBA00004167"/>
    </source>
</evidence>
<accession>A0A9Q0C863</accession>
<protein>
    <recommendedName>
        <fullName evidence="7">Late embryogenesis abundant protein LEA-2 subgroup domain-containing protein</fullName>
    </recommendedName>
</protein>
<feature type="domain" description="Late embryogenesis abundant protein LEA-2 subgroup" evidence="7">
    <location>
        <begin position="153"/>
        <end position="255"/>
    </location>
</feature>
<dbReference type="Proteomes" id="UP001151287">
    <property type="component" value="Unassembled WGS sequence"/>
</dbReference>
<keyword evidence="9" id="KW-1185">Reference proteome</keyword>
<dbReference type="AlphaFoldDB" id="A0A9Q0C863"/>
<gene>
    <name evidence="8" type="ORF">LUZ63_013140</name>
</gene>
<evidence type="ECO:0000259" key="7">
    <source>
        <dbReference type="Pfam" id="PF03168"/>
    </source>
</evidence>
<evidence type="ECO:0000256" key="2">
    <source>
        <dbReference type="ARBA" id="ARBA00022692"/>
    </source>
</evidence>
<dbReference type="PANTHER" id="PTHR31234">
    <property type="entry name" value="LATE EMBRYOGENESIS ABUNDANT (LEA) HYDROXYPROLINE-RICH GLYCOPROTEIN FAMILY"/>
    <property type="match status" value="1"/>
</dbReference>
<keyword evidence="2 6" id="KW-0812">Transmembrane</keyword>
<dbReference type="PANTHER" id="PTHR31234:SF2">
    <property type="entry name" value="OS05G0199100 PROTEIN"/>
    <property type="match status" value="1"/>
</dbReference>
<evidence type="ECO:0000313" key="8">
    <source>
        <dbReference type="EMBL" id="KAJ1688985.1"/>
    </source>
</evidence>
<dbReference type="Pfam" id="PF03168">
    <property type="entry name" value="LEA_2"/>
    <property type="match status" value="1"/>
</dbReference>
<feature type="compositionally biased region" description="Polar residues" evidence="5">
    <location>
        <begin position="36"/>
        <end position="47"/>
    </location>
</feature>
<dbReference type="EMBL" id="JAMQYH010000004">
    <property type="protein sequence ID" value="KAJ1688985.1"/>
    <property type="molecule type" value="Genomic_DNA"/>
</dbReference>
<evidence type="ECO:0000256" key="6">
    <source>
        <dbReference type="SAM" id="Phobius"/>
    </source>
</evidence>
<evidence type="ECO:0000256" key="3">
    <source>
        <dbReference type="ARBA" id="ARBA00022989"/>
    </source>
</evidence>
<sequence length="281" mass="30948">MATPGRVYPLENPPSFTFPRAEQKPDSASDDQDQDTSPFLSGQLSASPVPNETYIIQIPKEQVLRQPPPEHAHRAKVYARRPLRRRAMRRCCCSLIASLICLLIAVGAAAGIFYLIIRPKAPSYSLSSVNMTGLDPVLTSASTPLSPNVKATIEANNTNKHLSILYQSGGTVDIYFEDTKLCNGDWPKFRQGPKNNTELQVQMTGSGILMTASTRDSLVNYQKNQSVPLIIHAKVPVKIKYGPVTTWKITAKVKCNIVVDGITGEMTVLKKDCSAKSNYLW</sequence>
<keyword evidence="3 6" id="KW-1133">Transmembrane helix</keyword>
<name>A0A9Q0C863_9POAL</name>
<reference evidence="8" key="1">
    <citation type="journal article" date="2022" name="Cell">
        <title>Repeat-based holocentromeres influence genome architecture and karyotype evolution.</title>
        <authorList>
            <person name="Hofstatter P.G."/>
            <person name="Thangavel G."/>
            <person name="Lux T."/>
            <person name="Neumann P."/>
            <person name="Vondrak T."/>
            <person name="Novak P."/>
            <person name="Zhang M."/>
            <person name="Costa L."/>
            <person name="Castellani M."/>
            <person name="Scott A."/>
            <person name="Toegelov H."/>
            <person name="Fuchs J."/>
            <person name="Mata-Sucre Y."/>
            <person name="Dias Y."/>
            <person name="Vanzela A.L.L."/>
            <person name="Huettel B."/>
            <person name="Almeida C.C.S."/>
            <person name="Simkova H."/>
            <person name="Souza G."/>
            <person name="Pedrosa-Harand A."/>
            <person name="Macas J."/>
            <person name="Mayer K.F.X."/>
            <person name="Houben A."/>
            <person name="Marques A."/>
        </authorList>
    </citation>
    <scope>NUCLEOTIDE SEQUENCE</scope>
    <source>
        <strain evidence="8">RhyBre1mFocal</strain>
    </source>
</reference>
<proteinExistence type="predicted"/>
<dbReference type="GO" id="GO:0005886">
    <property type="term" value="C:plasma membrane"/>
    <property type="evidence" value="ECO:0007669"/>
    <property type="project" value="TreeGrafter"/>
</dbReference>
<organism evidence="8 9">
    <name type="scientific">Rhynchospora breviuscula</name>
    <dbReference type="NCBI Taxonomy" id="2022672"/>
    <lineage>
        <taxon>Eukaryota</taxon>
        <taxon>Viridiplantae</taxon>
        <taxon>Streptophyta</taxon>
        <taxon>Embryophyta</taxon>
        <taxon>Tracheophyta</taxon>
        <taxon>Spermatophyta</taxon>
        <taxon>Magnoliopsida</taxon>
        <taxon>Liliopsida</taxon>
        <taxon>Poales</taxon>
        <taxon>Cyperaceae</taxon>
        <taxon>Cyperoideae</taxon>
        <taxon>Rhynchosporeae</taxon>
        <taxon>Rhynchospora</taxon>
    </lineage>
</organism>
<evidence type="ECO:0000313" key="9">
    <source>
        <dbReference type="Proteomes" id="UP001151287"/>
    </source>
</evidence>
<feature type="transmembrane region" description="Helical" evidence="6">
    <location>
        <begin position="91"/>
        <end position="117"/>
    </location>
</feature>
<dbReference type="InterPro" id="IPR004864">
    <property type="entry name" value="LEA_2"/>
</dbReference>
<dbReference type="OrthoDB" id="1849707at2759"/>
<keyword evidence="4 6" id="KW-0472">Membrane</keyword>
<evidence type="ECO:0000256" key="5">
    <source>
        <dbReference type="SAM" id="MobiDB-lite"/>
    </source>
</evidence>
<dbReference type="InterPro" id="IPR044839">
    <property type="entry name" value="NDR1-like"/>
</dbReference>
<evidence type="ECO:0000256" key="4">
    <source>
        <dbReference type="ARBA" id="ARBA00023136"/>
    </source>
</evidence>
<dbReference type="GO" id="GO:0098542">
    <property type="term" value="P:defense response to other organism"/>
    <property type="evidence" value="ECO:0007669"/>
    <property type="project" value="InterPro"/>
</dbReference>
<feature type="region of interest" description="Disordered" evidence="5">
    <location>
        <begin position="1"/>
        <end position="47"/>
    </location>
</feature>
<comment type="subcellular location">
    <subcellularLocation>
        <location evidence="1">Membrane</location>
        <topology evidence="1">Single-pass membrane protein</topology>
    </subcellularLocation>
</comment>
<comment type="caution">
    <text evidence="8">The sequence shown here is derived from an EMBL/GenBank/DDBJ whole genome shotgun (WGS) entry which is preliminary data.</text>
</comment>